<name>A0A1L3I6S1_9RHOB</name>
<evidence type="ECO:0000259" key="2">
    <source>
        <dbReference type="PROSITE" id="PS51820"/>
    </source>
</evidence>
<dbReference type="EMBL" id="CP016364">
    <property type="protein sequence ID" value="APG47790.1"/>
    <property type="molecule type" value="Genomic_DNA"/>
</dbReference>
<dbReference type="PROSITE" id="PS51820">
    <property type="entry name" value="PA14"/>
    <property type="match status" value="1"/>
</dbReference>
<dbReference type="STRING" id="1844006.PhaeoP97_02396"/>
<feature type="domain" description="PA14" evidence="2">
    <location>
        <begin position="36"/>
        <end position="190"/>
    </location>
</feature>
<reference evidence="4" key="1">
    <citation type="submission" date="2016-07" db="EMBL/GenBank/DDBJ databases">
        <title>Phaeobacter portensis sp. nov., a tropodithietic acid producing bacterium isolated from a German harbor.</title>
        <authorList>
            <person name="Freese H.M."/>
            <person name="Bunk B."/>
            <person name="Breider S."/>
            <person name="Brinkhoff T."/>
        </authorList>
    </citation>
    <scope>NUCLEOTIDE SEQUENCE [LARGE SCALE GENOMIC DNA]</scope>
    <source>
        <strain evidence="4">P97</strain>
    </source>
</reference>
<evidence type="ECO:0000313" key="3">
    <source>
        <dbReference type="EMBL" id="APG47790.1"/>
    </source>
</evidence>
<dbReference type="AlphaFoldDB" id="A0A1L3I6S1"/>
<dbReference type="RefSeq" id="WP_072505220.1">
    <property type="nucleotide sequence ID" value="NZ_CP016364.1"/>
</dbReference>
<proteinExistence type="predicted"/>
<keyword evidence="4" id="KW-1185">Reference proteome</keyword>
<sequence length="190" mass="20714" precursor="true">MNFTRILGLAAMATLTATLSWAAPLRLTPADPQPKGLKSGLSVRYAYPDDVKTLRGAAKALEAGAEVGPPLKGLDYRDTSIGQNALTSKRSENVAASIRGYVKFDAPGIYTIDFLTNDGMRAVIGGRVVGKFDGRQTCQETFAQKVEVPKAGWYPIQVLYFQRLNTSCLHMRMGPKGSRVTWMPNKAFGR</sequence>
<evidence type="ECO:0000256" key="1">
    <source>
        <dbReference type="SAM" id="SignalP"/>
    </source>
</evidence>
<dbReference type="OrthoDB" id="7722285at2"/>
<dbReference type="KEGG" id="php:PhaeoP97_02396"/>
<dbReference type="InterPro" id="IPR011658">
    <property type="entry name" value="PA14_dom"/>
</dbReference>
<organism evidence="3 4">
    <name type="scientific">Phaeobacter porticola</name>
    <dbReference type="NCBI Taxonomy" id="1844006"/>
    <lineage>
        <taxon>Bacteria</taxon>
        <taxon>Pseudomonadati</taxon>
        <taxon>Pseudomonadota</taxon>
        <taxon>Alphaproteobacteria</taxon>
        <taxon>Rhodobacterales</taxon>
        <taxon>Roseobacteraceae</taxon>
        <taxon>Phaeobacter</taxon>
    </lineage>
</organism>
<protein>
    <submittedName>
        <fullName evidence="3">PA14 domain protein</fullName>
    </submittedName>
</protein>
<keyword evidence="1" id="KW-0732">Signal</keyword>
<accession>A0A1L3I6S1</accession>
<dbReference type="Proteomes" id="UP000183859">
    <property type="component" value="Chromosome"/>
</dbReference>
<dbReference type="Pfam" id="PF07691">
    <property type="entry name" value="PA14"/>
    <property type="match status" value="1"/>
</dbReference>
<dbReference type="InterPro" id="IPR037524">
    <property type="entry name" value="PA14/GLEYA"/>
</dbReference>
<feature type="signal peptide" evidence="1">
    <location>
        <begin position="1"/>
        <end position="22"/>
    </location>
</feature>
<evidence type="ECO:0000313" key="4">
    <source>
        <dbReference type="Proteomes" id="UP000183859"/>
    </source>
</evidence>
<feature type="chain" id="PRO_5013109134" evidence="1">
    <location>
        <begin position="23"/>
        <end position="190"/>
    </location>
</feature>
<gene>
    <name evidence="3" type="ORF">PhaeoP97_02396</name>
</gene>